<dbReference type="AlphaFoldDB" id="A0A2A2H8I2"/>
<dbReference type="Proteomes" id="UP000217784">
    <property type="component" value="Unassembled WGS sequence"/>
</dbReference>
<protein>
    <submittedName>
        <fullName evidence="1">Uncharacterized protein</fullName>
    </submittedName>
</protein>
<dbReference type="RefSeq" id="WP_069583107.1">
    <property type="nucleotide sequence ID" value="NZ_LMVM01000002.1"/>
</dbReference>
<dbReference type="OrthoDB" id="386069at2157"/>
<evidence type="ECO:0000313" key="2">
    <source>
        <dbReference type="Proteomes" id="UP000217784"/>
    </source>
</evidence>
<organism evidence="1 2">
    <name type="scientific">Methanobacterium bryantii</name>
    <dbReference type="NCBI Taxonomy" id="2161"/>
    <lineage>
        <taxon>Archaea</taxon>
        <taxon>Methanobacteriati</taxon>
        <taxon>Methanobacteriota</taxon>
        <taxon>Methanomada group</taxon>
        <taxon>Methanobacteria</taxon>
        <taxon>Methanobacteriales</taxon>
        <taxon>Methanobacteriaceae</taxon>
        <taxon>Methanobacterium</taxon>
    </lineage>
</organism>
<keyword evidence="2" id="KW-1185">Reference proteome</keyword>
<sequence>MKKIILITALLLLAVVSVSGCTSNQKEYNLTVTNATDFNEDHALYAISPQKDDASFGYINLKYGTKTINGIKVYYDVYNDTEENHVNGETYFEKNGKWYMITWQDIEGNPNKSLIDSEISDKIKNI</sequence>
<name>A0A2A2H8I2_METBR</name>
<dbReference type="EMBL" id="LMVM01000002">
    <property type="protein sequence ID" value="PAV05761.1"/>
    <property type="molecule type" value="Genomic_DNA"/>
</dbReference>
<accession>A0A2A2H8I2</accession>
<dbReference type="PROSITE" id="PS51257">
    <property type="entry name" value="PROKAR_LIPOPROTEIN"/>
    <property type="match status" value="1"/>
</dbReference>
<gene>
    <name evidence="1" type="ORF">ASJ80_08490</name>
</gene>
<evidence type="ECO:0000313" key="1">
    <source>
        <dbReference type="EMBL" id="PAV05761.1"/>
    </source>
</evidence>
<reference evidence="1 2" key="1">
    <citation type="journal article" date="2017" name="BMC Genomics">
        <title>Genomic analysis of methanogenic archaea reveals a shift towards energy conservation.</title>
        <authorList>
            <person name="Gilmore S.P."/>
            <person name="Henske J.K."/>
            <person name="Sexton J.A."/>
            <person name="Solomon K.V."/>
            <person name="Seppala S."/>
            <person name="Yoo J.I."/>
            <person name="Huyett L.M."/>
            <person name="Pressman A."/>
            <person name="Cogan J.Z."/>
            <person name="Kivenson V."/>
            <person name="Peng X."/>
            <person name="Tan Y."/>
            <person name="Valentine D.L."/>
            <person name="O'Malley M.A."/>
        </authorList>
    </citation>
    <scope>NUCLEOTIDE SEQUENCE [LARGE SCALE GENOMIC DNA]</scope>
    <source>
        <strain evidence="1 2">M.o.H.</strain>
    </source>
</reference>
<proteinExistence type="predicted"/>
<comment type="caution">
    <text evidence="1">The sequence shown here is derived from an EMBL/GenBank/DDBJ whole genome shotgun (WGS) entry which is preliminary data.</text>
</comment>